<keyword evidence="4" id="KW-1003">Cell membrane</keyword>
<comment type="subcellular location">
    <subcellularLocation>
        <location evidence="1">Cell membrane</location>
        <topology evidence="1">Multi-pass membrane protein</topology>
    </subcellularLocation>
</comment>
<evidence type="ECO:0000256" key="7">
    <source>
        <dbReference type="ARBA" id="ARBA00023136"/>
    </source>
</evidence>
<reference evidence="10" key="1">
    <citation type="journal article" date="2019" name="Int. J. Syst. Evol. Microbiol.">
        <title>The Global Catalogue of Microorganisms (GCM) 10K type strain sequencing project: providing services to taxonomists for standard genome sequencing and annotation.</title>
        <authorList>
            <consortium name="The Broad Institute Genomics Platform"/>
            <consortium name="The Broad Institute Genome Sequencing Center for Infectious Disease"/>
            <person name="Wu L."/>
            <person name="Ma J."/>
        </authorList>
    </citation>
    <scope>NUCLEOTIDE SEQUENCE [LARGE SCALE GENOMIC DNA]</scope>
    <source>
        <strain evidence="10">NBRC 112502</strain>
    </source>
</reference>
<dbReference type="Pfam" id="PF03595">
    <property type="entry name" value="SLAC1"/>
    <property type="match status" value="1"/>
</dbReference>
<name>A0ABQ6AAN8_9PROT</name>
<feature type="transmembrane region" description="Helical" evidence="8">
    <location>
        <begin position="53"/>
        <end position="74"/>
    </location>
</feature>
<feature type="transmembrane region" description="Helical" evidence="8">
    <location>
        <begin position="229"/>
        <end position="250"/>
    </location>
</feature>
<protein>
    <submittedName>
        <fullName evidence="9">C4-dicarboxylate ABC transporter</fullName>
    </submittedName>
</protein>
<feature type="transmembrane region" description="Helical" evidence="8">
    <location>
        <begin position="161"/>
        <end position="186"/>
    </location>
</feature>
<feature type="transmembrane region" description="Helical" evidence="8">
    <location>
        <begin position="270"/>
        <end position="297"/>
    </location>
</feature>
<evidence type="ECO:0000256" key="5">
    <source>
        <dbReference type="ARBA" id="ARBA00022692"/>
    </source>
</evidence>
<comment type="caution">
    <text evidence="9">The sequence shown here is derived from an EMBL/GenBank/DDBJ whole genome shotgun (WGS) entry which is preliminary data.</text>
</comment>
<evidence type="ECO:0000256" key="8">
    <source>
        <dbReference type="SAM" id="Phobius"/>
    </source>
</evidence>
<proteinExistence type="inferred from homology"/>
<gene>
    <name evidence="9" type="ORF">GCM10010909_18800</name>
</gene>
<dbReference type="InterPro" id="IPR038665">
    <property type="entry name" value="Voltage-dep_anion_channel_sf"/>
</dbReference>
<dbReference type="InterPro" id="IPR004695">
    <property type="entry name" value="SLAC1/Mae1/Ssu1/TehA"/>
</dbReference>
<keyword evidence="6 8" id="KW-1133">Transmembrane helix</keyword>
<keyword evidence="3" id="KW-0813">Transport</keyword>
<sequence length="388" mass="41840">MSFHLSKPFSHHPHPREIVRQFTPNWFTVTMGTGVVSLALNLFPLHLSLLHQIAVGLWLLNIPLFVLCTVLYLARWIFFPRDAMPIFTHSVMPMFLGAIPMGLATIINGFLAFGIALIGSRAVGIALTLWWIDAALAIGIGLLVPFLMFTRQTHSFESMTAIWLLPIVPAEVTAASGGLLLVHLASPVAAAHMLFLSYVLWAFSVPLACGVLVVLFLRMVLHKLPKRDMAVSSWLALGPLGTGALGLLVLGHDAPGVLAGLGMADIGAVAHGLGIFGGLVFWGYGAWWLFMAVGITLTYLDEGLPFNMGWWGFTFPLGVFTLATLNLGVQTGMGFFTDFGGCLVVVLVGFWIMVSARTLAGGYRGYLFVSPCLASRNAMLSPETGLNS</sequence>
<dbReference type="Gene3D" id="1.50.10.150">
    <property type="entry name" value="Voltage-dependent anion channel"/>
    <property type="match status" value="1"/>
</dbReference>
<organism evidence="9 10">
    <name type="scientific">Acidocella aquatica</name>
    <dbReference type="NCBI Taxonomy" id="1922313"/>
    <lineage>
        <taxon>Bacteria</taxon>
        <taxon>Pseudomonadati</taxon>
        <taxon>Pseudomonadota</taxon>
        <taxon>Alphaproteobacteria</taxon>
        <taxon>Acetobacterales</taxon>
        <taxon>Acidocellaceae</taxon>
        <taxon>Acidocella</taxon>
    </lineage>
</organism>
<feature type="transmembrane region" description="Helical" evidence="8">
    <location>
        <begin position="130"/>
        <end position="149"/>
    </location>
</feature>
<dbReference type="EMBL" id="BSOS01000065">
    <property type="protein sequence ID" value="GLR67199.1"/>
    <property type="molecule type" value="Genomic_DNA"/>
</dbReference>
<dbReference type="PANTHER" id="PTHR31686:SF1">
    <property type="entry name" value="SULFITE EFFLUX PUMP SSU1"/>
    <property type="match status" value="1"/>
</dbReference>
<dbReference type="RefSeq" id="WP_284257927.1">
    <property type="nucleotide sequence ID" value="NZ_BSOS01000065.1"/>
</dbReference>
<evidence type="ECO:0000256" key="6">
    <source>
        <dbReference type="ARBA" id="ARBA00022989"/>
    </source>
</evidence>
<dbReference type="InterPro" id="IPR051629">
    <property type="entry name" value="Sulfite_efflux_TDT"/>
</dbReference>
<keyword evidence="5 8" id="KW-0812">Transmembrane</keyword>
<feature type="transmembrane region" description="Helical" evidence="8">
    <location>
        <begin position="26"/>
        <end position="47"/>
    </location>
</feature>
<feature type="transmembrane region" description="Helical" evidence="8">
    <location>
        <begin position="198"/>
        <end position="217"/>
    </location>
</feature>
<feature type="transmembrane region" description="Helical" evidence="8">
    <location>
        <begin position="309"/>
        <end position="329"/>
    </location>
</feature>
<evidence type="ECO:0000256" key="4">
    <source>
        <dbReference type="ARBA" id="ARBA00022475"/>
    </source>
</evidence>
<dbReference type="CDD" id="cd09318">
    <property type="entry name" value="TDT_SSU1"/>
    <property type="match status" value="1"/>
</dbReference>
<feature type="transmembrane region" description="Helical" evidence="8">
    <location>
        <begin position="95"/>
        <end position="118"/>
    </location>
</feature>
<dbReference type="PANTHER" id="PTHR31686">
    <property type="match status" value="1"/>
</dbReference>
<dbReference type="Proteomes" id="UP001156641">
    <property type="component" value="Unassembled WGS sequence"/>
</dbReference>
<keyword evidence="10" id="KW-1185">Reference proteome</keyword>
<evidence type="ECO:0000313" key="10">
    <source>
        <dbReference type="Proteomes" id="UP001156641"/>
    </source>
</evidence>
<evidence type="ECO:0000256" key="3">
    <source>
        <dbReference type="ARBA" id="ARBA00022448"/>
    </source>
</evidence>
<keyword evidence="7 8" id="KW-0472">Membrane</keyword>
<evidence type="ECO:0000313" key="9">
    <source>
        <dbReference type="EMBL" id="GLR67199.1"/>
    </source>
</evidence>
<comment type="similarity">
    <text evidence="2">Belongs to the tellurite-resistance/dicarboxylate transporter (TDT) family.</text>
</comment>
<accession>A0ABQ6AAN8</accession>
<evidence type="ECO:0000256" key="1">
    <source>
        <dbReference type="ARBA" id="ARBA00004651"/>
    </source>
</evidence>
<feature type="transmembrane region" description="Helical" evidence="8">
    <location>
        <begin position="335"/>
        <end position="354"/>
    </location>
</feature>
<evidence type="ECO:0000256" key="2">
    <source>
        <dbReference type="ARBA" id="ARBA00008566"/>
    </source>
</evidence>